<comment type="caution">
    <text evidence="1">The sequence shown here is derived from an EMBL/GenBank/DDBJ whole genome shotgun (WGS) entry which is preliminary data.</text>
</comment>
<accession>A0A8S1WGE4</accession>
<dbReference type="EMBL" id="CAJJDP010000089">
    <property type="protein sequence ID" value="CAD8187670.1"/>
    <property type="molecule type" value="Genomic_DNA"/>
</dbReference>
<dbReference type="Proteomes" id="UP000683925">
    <property type="component" value="Unassembled WGS sequence"/>
</dbReference>
<protein>
    <submittedName>
        <fullName evidence="1">Uncharacterized protein</fullName>
    </submittedName>
</protein>
<evidence type="ECO:0000313" key="1">
    <source>
        <dbReference type="EMBL" id="CAD8187670.1"/>
    </source>
</evidence>
<name>A0A8S1WGE4_PAROT</name>
<evidence type="ECO:0000313" key="2">
    <source>
        <dbReference type="Proteomes" id="UP000683925"/>
    </source>
</evidence>
<keyword evidence="2" id="KW-1185">Reference proteome</keyword>
<gene>
    <name evidence="1" type="ORF">POCTA_138.1.T0900217</name>
</gene>
<dbReference type="AlphaFoldDB" id="A0A8S1WGE4"/>
<reference evidence="1" key="1">
    <citation type="submission" date="2021-01" db="EMBL/GenBank/DDBJ databases">
        <authorList>
            <consortium name="Genoscope - CEA"/>
            <person name="William W."/>
        </authorList>
    </citation>
    <scope>NUCLEOTIDE SEQUENCE</scope>
</reference>
<proteinExistence type="predicted"/>
<sequence>MNKNLIKIKYNEEIVPNQSTKEVQKNFQNTEQMIITDIRSRKTKLFISVVFSPNINPIVRQQQDQIKKTLAKSNKNICRTNNEINNKFESIKHLTKTHLEFLVQKHDRRNQNLQSIKFDIQLKNKIYNEILILTLVRRKQVLINTSGHRFKIYM</sequence>
<organism evidence="1 2">
    <name type="scientific">Paramecium octaurelia</name>
    <dbReference type="NCBI Taxonomy" id="43137"/>
    <lineage>
        <taxon>Eukaryota</taxon>
        <taxon>Sar</taxon>
        <taxon>Alveolata</taxon>
        <taxon>Ciliophora</taxon>
        <taxon>Intramacronucleata</taxon>
        <taxon>Oligohymenophorea</taxon>
        <taxon>Peniculida</taxon>
        <taxon>Parameciidae</taxon>
        <taxon>Paramecium</taxon>
    </lineage>
</organism>